<dbReference type="InterPro" id="IPR026988">
    <property type="entry name" value="YaaC-like"/>
</dbReference>
<dbReference type="RefSeq" id="WP_108025843.1">
    <property type="nucleotide sequence ID" value="NZ_QBKR01000029.1"/>
</dbReference>
<dbReference type="Proteomes" id="UP000244240">
    <property type="component" value="Unassembled WGS sequence"/>
</dbReference>
<dbReference type="OrthoDB" id="2380109at2"/>
<dbReference type="AlphaFoldDB" id="A0A2T6BAI1"/>
<protein>
    <submittedName>
        <fullName evidence="1">YaaC-like protein</fullName>
    </submittedName>
</protein>
<name>A0A2T6BAI1_9BACL</name>
<keyword evidence="2" id="KW-1185">Reference proteome</keyword>
<accession>A0A2T6BAI1</accession>
<organism evidence="1 2">
    <name type="scientific">Melghirimyces profundicolus</name>
    <dbReference type="NCBI Taxonomy" id="1242148"/>
    <lineage>
        <taxon>Bacteria</taxon>
        <taxon>Bacillati</taxon>
        <taxon>Bacillota</taxon>
        <taxon>Bacilli</taxon>
        <taxon>Bacillales</taxon>
        <taxon>Thermoactinomycetaceae</taxon>
        <taxon>Melghirimyces</taxon>
    </lineage>
</organism>
<dbReference type="Pfam" id="PF14175">
    <property type="entry name" value="YaaC"/>
    <property type="match status" value="1"/>
</dbReference>
<evidence type="ECO:0000313" key="2">
    <source>
        <dbReference type="Proteomes" id="UP000244240"/>
    </source>
</evidence>
<gene>
    <name evidence="1" type="ORF">C8P63_12920</name>
</gene>
<evidence type="ECO:0000313" key="1">
    <source>
        <dbReference type="EMBL" id="PTX53074.1"/>
    </source>
</evidence>
<dbReference type="EMBL" id="QBKR01000029">
    <property type="protein sequence ID" value="PTX53074.1"/>
    <property type="molecule type" value="Genomic_DNA"/>
</dbReference>
<reference evidence="1 2" key="1">
    <citation type="submission" date="2018-04" db="EMBL/GenBank/DDBJ databases">
        <title>Genomic Encyclopedia of Archaeal and Bacterial Type Strains, Phase II (KMG-II): from individual species to whole genera.</title>
        <authorList>
            <person name="Goeker M."/>
        </authorList>
    </citation>
    <scope>NUCLEOTIDE SEQUENCE [LARGE SCALE GENOMIC DNA]</scope>
    <source>
        <strain evidence="1 2">DSM 45787</strain>
    </source>
</reference>
<proteinExistence type="predicted"/>
<sequence length="354" mass="42120">MDSSIRAIPCDSPEQKMWNLFLLLENEPLVRSFLEKKYRRSGLDRPERAAFRAAQPLIYYVKQAREYYRAARISSLFARPLLAYYGMMTLTKALVLSRDPDYPRNTAVMRHGVSTAKRKRGYFRFFEDKVRVQRHGLFPELARLKGEEALIGKSWSTRELFSLIPEMQDGYRQLFLEETLYPVAVFHAPPDEKQGMAFYLEDRLLDGLHLTPRGLAERLNHAGKKGEVRFAWEEQRESCHRFRLFWQHRRVSHVNRWGQGFDHPFFREDIRGGYYLFVRSVPAAYLPELFVHYLLLFHLSMLCRYEPPLWGEMIYGMTSEEMVLIEEFLQVTQRKFPNLVLNELFEEKILFRRA</sequence>
<comment type="caution">
    <text evidence="1">The sequence shown here is derived from an EMBL/GenBank/DDBJ whole genome shotgun (WGS) entry which is preliminary data.</text>
</comment>